<evidence type="ECO:0000256" key="2">
    <source>
        <dbReference type="ARBA" id="ARBA00004123"/>
    </source>
</evidence>
<evidence type="ECO:0000259" key="7">
    <source>
        <dbReference type="PROSITE" id="PS50102"/>
    </source>
</evidence>
<feature type="compositionally biased region" description="Pro residues" evidence="6">
    <location>
        <begin position="513"/>
        <end position="527"/>
    </location>
</feature>
<feature type="compositionally biased region" description="Acidic residues" evidence="6">
    <location>
        <begin position="1"/>
        <end position="10"/>
    </location>
</feature>
<feature type="compositionally biased region" description="Polar residues" evidence="6">
    <location>
        <begin position="20"/>
        <end position="35"/>
    </location>
</feature>
<feature type="domain" description="HTH La-type RNA-binding" evidence="8">
    <location>
        <begin position="119"/>
        <end position="210"/>
    </location>
</feature>
<dbReference type="InterPro" id="IPR012677">
    <property type="entry name" value="Nucleotide-bd_a/b_plait_sf"/>
</dbReference>
<dbReference type="GO" id="GO:1990904">
    <property type="term" value="C:ribonucleoprotein complex"/>
    <property type="evidence" value="ECO:0007669"/>
    <property type="project" value="InterPro"/>
</dbReference>
<dbReference type="PRINTS" id="PR00302">
    <property type="entry name" value="LUPUSLA"/>
</dbReference>
<reference evidence="9" key="2">
    <citation type="submission" date="2023-06" db="EMBL/GenBank/DDBJ databases">
        <authorList>
            <person name="Ma L."/>
            <person name="Liu K.-W."/>
            <person name="Li Z."/>
            <person name="Hsiao Y.-Y."/>
            <person name="Qi Y."/>
            <person name="Fu T."/>
            <person name="Tang G."/>
            <person name="Zhang D."/>
            <person name="Sun W.-H."/>
            <person name="Liu D.-K."/>
            <person name="Li Y."/>
            <person name="Chen G.-Z."/>
            <person name="Liu X.-D."/>
            <person name="Liao X.-Y."/>
            <person name="Jiang Y.-T."/>
            <person name="Yu X."/>
            <person name="Hao Y."/>
            <person name="Huang J."/>
            <person name="Zhao X.-W."/>
            <person name="Ke S."/>
            <person name="Chen Y.-Y."/>
            <person name="Wu W.-L."/>
            <person name="Hsu J.-L."/>
            <person name="Lin Y.-F."/>
            <person name="Huang M.-D."/>
            <person name="Li C.-Y."/>
            <person name="Huang L."/>
            <person name="Wang Z.-W."/>
            <person name="Zhao X."/>
            <person name="Zhong W.-Y."/>
            <person name="Peng D.-H."/>
            <person name="Ahmad S."/>
            <person name="Lan S."/>
            <person name="Zhang J.-S."/>
            <person name="Tsai W.-C."/>
            <person name="Van De Peer Y."/>
            <person name="Liu Z.-J."/>
        </authorList>
    </citation>
    <scope>NUCLEOTIDE SEQUENCE</scope>
    <source>
        <strain evidence="9">CP</strain>
        <tissue evidence="9">Leaves</tissue>
    </source>
</reference>
<dbReference type="GO" id="GO:0005634">
    <property type="term" value="C:nucleus"/>
    <property type="evidence" value="ECO:0007669"/>
    <property type="project" value="UniProtKB-SubCell"/>
</dbReference>
<dbReference type="GO" id="GO:0003723">
    <property type="term" value="F:RNA binding"/>
    <property type="evidence" value="ECO:0007669"/>
    <property type="project" value="UniProtKB-UniRule"/>
</dbReference>
<dbReference type="EMBL" id="JAUJYO010000004">
    <property type="protein sequence ID" value="KAK1319660.1"/>
    <property type="molecule type" value="Genomic_DNA"/>
</dbReference>
<dbReference type="GO" id="GO:0005216">
    <property type="term" value="F:monoatomic ion channel activity"/>
    <property type="evidence" value="ECO:0007669"/>
    <property type="project" value="InterPro"/>
</dbReference>
<dbReference type="FunFam" id="1.10.10.10:FF:000158">
    <property type="entry name" value="La ribonucleoprotein domain family member 7"/>
    <property type="match status" value="1"/>
</dbReference>
<comment type="function">
    <text evidence="1">Transcriptional regulator.</text>
</comment>
<protein>
    <recommendedName>
        <fullName evidence="11">La-related protein 6B</fullName>
    </recommendedName>
</protein>
<sequence>MAQEPIEETPESDRIAEDQPQPSDPSLSRSGSFSRLNARAPEFVPRTNRSFQIHHHQPHRRHHHQPHNHGPPIVHQVYVPLVHHQAPPPPPPPFEYYGGGYGGVEVDPVDVEPRAPVRDGLSDEVVQKITKQVEYYFSDANLATTEHLMRFITKDPEGFVPISIVASFKKIKALVNSHSLLADALRTSSKLVVSEDGKKVRRHVSFTEADMEELQTRIVVAENLPEDHSYQNLVKIFSVVGVVKTIRTCYPQATNGTTTPSPRSSKMDVLHSNKLHAFVEYETVEQAEKALSRLPYWQAIELNDERNWRNGLRPKHERGRGGRAGHETDGHVEEDESTPDHQNEKQPEDAPQPSDSSQDHMGEEYVNGREGGGKKGGRGRGQRGNRGRGRAHGQGEHHHNNNRGGGHPIGTPPSNSHAVHLEHKQPPGPRMPDGTRGFTMGRGKPLAISVTEAESVISLFTVGCIDDRPPNAEQIKRTKHHFHFNISPSQPNDGRRLPPNSNTLPSPAAPSVAQPPPPTPPSPPPPKGFIAGLPRRPAVRVTSEYDSDTQLFLHKASCKLFEGFAKLKLSFQNNREGGISCPQIGFLTKYLSVLYDLEDRNALVKGSFDVGRRLQFKSTHDVKAQQGEAAVIASLGDPLYKLELVSTTPAEGLPRATFRFPHGEIGLEEKQEEEEKRVLSINGILKGQLMNGVCTAQYKDKDLNLRYCYKDEEMTFIPTISLPSNAVSFAFKRRFSPSDKLSYSYNLDSNYWNTVYKHTVGRDLKFKAGYDSEVRLGWASLWVGDEDGKAKTAPMKMKVQFMVQVPQDDIGSSMLMFRVKKRWDF</sequence>
<feature type="compositionally biased region" description="Basic residues" evidence="6">
    <location>
        <begin position="375"/>
        <end position="391"/>
    </location>
</feature>
<evidence type="ECO:0000313" key="9">
    <source>
        <dbReference type="EMBL" id="KAK1319660.1"/>
    </source>
</evidence>
<dbReference type="GO" id="GO:0006812">
    <property type="term" value="P:monoatomic cation transport"/>
    <property type="evidence" value="ECO:0007669"/>
    <property type="project" value="InterPro"/>
</dbReference>
<dbReference type="InterPro" id="IPR006630">
    <property type="entry name" value="La_HTH"/>
</dbReference>
<dbReference type="InterPro" id="IPR035979">
    <property type="entry name" value="RBD_domain_sf"/>
</dbReference>
<feature type="domain" description="RRM" evidence="7">
    <location>
        <begin position="217"/>
        <end position="321"/>
    </location>
</feature>
<feature type="compositionally biased region" description="Basic residues" evidence="6">
    <location>
        <begin position="312"/>
        <end position="323"/>
    </location>
</feature>
<keyword evidence="3 5" id="KW-0694">RNA-binding</keyword>
<keyword evidence="10" id="KW-1185">Reference proteome</keyword>
<comment type="caution">
    <text evidence="9">The sequence shown here is derived from an EMBL/GenBank/DDBJ whole genome shotgun (WGS) entry which is preliminary data.</text>
</comment>
<evidence type="ECO:0000259" key="8">
    <source>
        <dbReference type="PROSITE" id="PS50961"/>
    </source>
</evidence>
<evidence type="ECO:0000256" key="1">
    <source>
        <dbReference type="ARBA" id="ARBA00002339"/>
    </source>
</evidence>
<keyword evidence="4" id="KW-0539">Nucleus</keyword>
<dbReference type="AlphaFoldDB" id="A0AAV9F1U0"/>
<feature type="compositionally biased region" description="Basic and acidic residues" evidence="6">
    <location>
        <begin position="357"/>
        <end position="373"/>
    </location>
</feature>
<feature type="region of interest" description="Disordered" evidence="6">
    <location>
        <begin position="482"/>
        <end position="533"/>
    </location>
</feature>
<feature type="compositionally biased region" description="Basic and acidic residues" evidence="6">
    <location>
        <begin position="338"/>
        <end position="348"/>
    </location>
</feature>
<gene>
    <name evidence="9" type="ORF">QJS10_CPB04g01993</name>
</gene>
<evidence type="ECO:0008006" key="11">
    <source>
        <dbReference type="Google" id="ProtNLM"/>
    </source>
</evidence>
<dbReference type="GO" id="GO:0006396">
    <property type="term" value="P:RNA processing"/>
    <property type="evidence" value="ECO:0007669"/>
    <property type="project" value="InterPro"/>
</dbReference>
<dbReference type="GO" id="GO:0009707">
    <property type="term" value="C:chloroplast outer membrane"/>
    <property type="evidence" value="ECO:0007669"/>
    <property type="project" value="TreeGrafter"/>
</dbReference>
<feature type="region of interest" description="Disordered" evidence="6">
    <location>
        <begin position="310"/>
        <end position="442"/>
    </location>
</feature>
<evidence type="ECO:0000256" key="6">
    <source>
        <dbReference type="SAM" id="MobiDB-lite"/>
    </source>
</evidence>
<accession>A0AAV9F1U0</accession>
<dbReference type="InterPro" id="IPR038951">
    <property type="entry name" value="OEP37-like"/>
</dbReference>
<dbReference type="Gene3D" id="1.10.10.10">
    <property type="entry name" value="Winged helix-like DNA-binding domain superfamily/Winged helix DNA-binding domain"/>
    <property type="match status" value="1"/>
</dbReference>
<dbReference type="SMART" id="SM00715">
    <property type="entry name" value="LA"/>
    <property type="match status" value="1"/>
</dbReference>
<dbReference type="Pfam" id="PF05383">
    <property type="entry name" value="La"/>
    <property type="match status" value="1"/>
</dbReference>
<dbReference type="InterPro" id="IPR036388">
    <property type="entry name" value="WH-like_DNA-bd_sf"/>
</dbReference>
<reference evidence="9" key="1">
    <citation type="journal article" date="2023" name="Nat. Commun.">
        <title>Diploid and tetraploid genomes of Acorus and the evolution of monocots.</title>
        <authorList>
            <person name="Ma L."/>
            <person name="Liu K.W."/>
            <person name="Li Z."/>
            <person name="Hsiao Y.Y."/>
            <person name="Qi Y."/>
            <person name="Fu T."/>
            <person name="Tang G.D."/>
            <person name="Zhang D."/>
            <person name="Sun W.H."/>
            <person name="Liu D.K."/>
            <person name="Li Y."/>
            <person name="Chen G.Z."/>
            <person name="Liu X.D."/>
            <person name="Liao X.Y."/>
            <person name="Jiang Y.T."/>
            <person name="Yu X."/>
            <person name="Hao Y."/>
            <person name="Huang J."/>
            <person name="Zhao X.W."/>
            <person name="Ke S."/>
            <person name="Chen Y.Y."/>
            <person name="Wu W.L."/>
            <person name="Hsu J.L."/>
            <person name="Lin Y.F."/>
            <person name="Huang M.D."/>
            <person name="Li C.Y."/>
            <person name="Huang L."/>
            <person name="Wang Z.W."/>
            <person name="Zhao X."/>
            <person name="Zhong W.Y."/>
            <person name="Peng D.H."/>
            <person name="Ahmad S."/>
            <person name="Lan S."/>
            <person name="Zhang J.S."/>
            <person name="Tsai W.C."/>
            <person name="Van de Peer Y."/>
            <person name="Liu Z.J."/>
        </authorList>
    </citation>
    <scope>NUCLEOTIDE SEQUENCE</scope>
    <source>
        <strain evidence="9">CP</strain>
    </source>
</reference>
<evidence type="ECO:0000256" key="3">
    <source>
        <dbReference type="ARBA" id="ARBA00022884"/>
    </source>
</evidence>
<dbReference type="InterPro" id="IPR000504">
    <property type="entry name" value="RRM_dom"/>
</dbReference>
<dbReference type="PANTHER" id="PTHR35484:SF2">
    <property type="entry name" value="OUTER ENVELOPE PORE PROTEIN 37, CHLOROPLASTIC"/>
    <property type="match status" value="1"/>
</dbReference>
<dbReference type="PROSITE" id="PS50961">
    <property type="entry name" value="HTH_LA"/>
    <property type="match status" value="1"/>
</dbReference>
<name>A0AAV9F1U0_ACOCL</name>
<comment type="subcellular location">
    <subcellularLocation>
        <location evidence="2">Nucleus</location>
    </subcellularLocation>
</comment>
<dbReference type="PANTHER" id="PTHR35484">
    <property type="entry name" value="OUTER ENVELOPE PORE PROTEIN 37, CHLOROPLASTIC"/>
    <property type="match status" value="1"/>
</dbReference>
<dbReference type="CDD" id="cd08033">
    <property type="entry name" value="LARP_6"/>
    <property type="match status" value="1"/>
</dbReference>
<evidence type="ECO:0000256" key="4">
    <source>
        <dbReference type="ARBA" id="ARBA00023242"/>
    </source>
</evidence>
<dbReference type="SUPFAM" id="SSF46785">
    <property type="entry name" value="Winged helix' DNA-binding domain"/>
    <property type="match status" value="1"/>
</dbReference>
<organism evidence="9 10">
    <name type="scientific">Acorus calamus</name>
    <name type="common">Sweet flag</name>
    <dbReference type="NCBI Taxonomy" id="4465"/>
    <lineage>
        <taxon>Eukaryota</taxon>
        <taxon>Viridiplantae</taxon>
        <taxon>Streptophyta</taxon>
        <taxon>Embryophyta</taxon>
        <taxon>Tracheophyta</taxon>
        <taxon>Spermatophyta</taxon>
        <taxon>Magnoliopsida</taxon>
        <taxon>Liliopsida</taxon>
        <taxon>Acoraceae</taxon>
        <taxon>Acorus</taxon>
    </lineage>
</organism>
<evidence type="ECO:0000313" key="10">
    <source>
        <dbReference type="Proteomes" id="UP001180020"/>
    </source>
</evidence>
<dbReference type="InterPro" id="IPR002344">
    <property type="entry name" value="Lupus_La"/>
</dbReference>
<dbReference type="PROSITE" id="PS50102">
    <property type="entry name" value="RRM"/>
    <property type="match status" value="1"/>
</dbReference>
<proteinExistence type="predicted"/>
<dbReference type="Gene3D" id="3.30.70.330">
    <property type="match status" value="1"/>
</dbReference>
<dbReference type="SUPFAM" id="SSF54928">
    <property type="entry name" value="RNA-binding domain, RBD"/>
    <property type="match status" value="1"/>
</dbReference>
<feature type="region of interest" description="Disordered" evidence="6">
    <location>
        <begin position="1"/>
        <end position="45"/>
    </location>
</feature>
<evidence type="ECO:0000256" key="5">
    <source>
        <dbReference type="PROSITE-ProRule" id="PRU00332"/>
    </source>
</evidence>
<dbReference type="InterPro" id="IPR036390">
    <property type="entry name" value="WH_DNA-bd_sf"/>
</dbReference>
<dbReference type="Proteomes" id="UP001180020">
    <property type="component" value="Unassembled WGS sequence"/>
</dbReference>